<comment type="caution">
    <text evidence="1">The sequence shown here is derived from an EMBL/GenBank/DDBJ whole genome shotgun (WGS) entry which is preliminary data.</text>
</comment>
<evidence type="ECO:0000313" key="1">
    <source>
        <dbReference type="EMBL" id="CAI9962725.1"/>
    </source>
</evidence>
<evidence type="ECO:0000313" key="2">
    <source>
        <dbReference type="EMBL" id="CAL6030052.1"/>
    </source>
</evidence>
<accession>A0AA86ULC2</accession>
<name>A0AA86ULC2_9EUKA</name>
<dbReference type="EMBL" id="CATOUU010000959">
    <property type="protein sequence ID" value="CAI9962725.1"/>
    <property type="molecule type" value="Genomic_DNA"/>
</dbReference>
<dbReference type="AlphaFoldDB" id="A0AA86ULC2"/>
<organism evidence="1">
    <name type="scientific">Hexamita inflata</name>
    <dbReference type="NCBI Taxonomy" id="28002"/>
    <lineage>
        <taxon>Eukaryota</taxon>
        <taxon>Metamonada</taxon>
        <taxon>Diplomonadida</taxon>
        <taxon>Hexamitidae</taxon>
        <taxon>Hexamitinae</taxon>
        <taxon>Hexamita</taxon>
    </lineage>
</organism>
<keyword evidence="3" id="KW-1185">Reference proteome</keyword>
<sequence length="236" mass="28055">MQMNIQFQNDIFEDSDSELSVLDFERRDFSTVSTQTGSNICQSDFVFTQTVIIPTCDKCCQTCELQEYQQLNYQYKKNDDTQLQIQDQIQIQIMDQIQIQIMDQSVKQNSRDYESQSINSHVSFAIPTLNQQYLDDYEKLDDYELNNALKTSIDRMKSIKFETQTNGAKMLKYNKYLHSQTKKSIMQQRISEMGNDENNKYEEDYKQRIQQFKEQDLNYDQIITTINTKFIKIITK</sequence>
<reference evidence="1" key="1">
    <citation type="submission" date="2023-06" db="EMBL/GenBank/DDBJ databases">
        <authorList>
            <person name="Kurt Z."/>
        </authorList>
    </citation>
    <scope>NUCLEOTIDE SEQUENCE</scope>
</reference>
<gene>
    <name evidence="2" type="ORF">HINF_LOCUS32929</name>
    <name evidence="1" type="ORF">HINF_LOCUS50370</name>
</gene>
<proteinExistence type="predicted"/>
<reference evidence="2 3" key="2">
    <citation type="submission" date="2024-07" db="EMBL/GenBank/DDBJ databases">
        <authorList>
            <person name="Akdeniz Z."/>
        </authorList>
    </citation>
    <scope>NUCLEOTIDE SEQUENCE [LARGE SCALE GENOMIC DNA]</scope>
</reference>
<dbReference type="Proteomes" id="UP001642409">
    <property type="component" value="Unassembled WGS sequence"/>
</dbReference>
<evidence type="ECO:0000313" key="3">
    <source>
        <dbReference type="Proteomes" id="UP001642409"/>
    </source>
</evidence>
<protein>
    <submittedName>
        <fullName evidence="2">Hypothetical_protein</fullName>
    </submittedName>
</protein>
<dbReference type="EMBL" id="CAXDID020000113">
    <property type="protein sequence ID" value="CAL6030052.1"/>
    <property type="molecule type" value="Genomic_DNA"/>
</dbReference>